<keyword evidence="7" id="KW-1133">Transmembrane helix</keyword>
<evidence type="ECO:0000313" key="8">
    <source>
        <dbReference type="EMBL" id="ORZ25556.1"/>
    </source>
</evidence>
<keyword evidence="7" id="KW-0812">Transmembrane</keyword>
<dbReference type="GO" id="GO:0016705">
    <property type="term" value="F:oxidoreductase activity, acting on paired donors, with incorporation or reduction of molecular oxygen"/>
    <property type="evidence" value="ECO:0007669"/>
    <property type="project" value="InterPro"/>
</dbReference>
<dbReference type="Gene3D" id="1.10.630.10">
    <property type="entry name" value="Cytochrome P450"/>
    <property type="match status" value="1"/>
</dbReference>
<name>A0A1X2J161_9FUNG</name>
<feature type="transmembrane region" description="Helical" evidence="7">
    <location>
        <begin position="12"/>
        <end position="32"/>
    </location>
</feature>
<dbReference type="AlphaFoldDB" id="A0A1X2J161"/>
<dbReference type="Proteomes" id="UP000193560">
    <property type="component" value="Unassembled WGS sequence"/>
</dbReference>
<reference evidence="8 9" key="1">
    <citation type="submission" date="2016-07" db="EMBL/GenBank/DDBJ databases">
        <title>Pervasive Adenine N6-methylation of Active Genes in Fungi.</title>
        <authorList>
            <consortium name="DOE Joint Genome Institute"/>
            <person name="Mondo S.J."/>
            <person name="Dannebaum R.O."/>
            <person name="Kuo R.C."/>
            <person name="Labutti K."/>
            <person name="Haridas S."/>
            <person name="Kuo A."/>
            <person name="Salamov A."/>
            <person name="Ahrendt S.R."/>
            <person name="Lipzen A."/>
            <person name="Sullivan W."/>
            <person name="Andreopoulos W.B."/>
            <person name="Clum A."/>
            <person name="Lindquist E."/>
            <person name="Daum C."/>
            <person name="Ramamoorthy G.K."/>
            <person name="Gryganskyi A."/>
            <person name="Culley D."/>
            <person name="Magnuson J.K."/>
            <person name="James T.Y."/>
            <person name="O'Malley M.A."/>
            <person name="Stajich J.E."/>
            <person name="Spatafora J.W."/>
            <person name="Visel A."/>
            <person name="Grigoriev I.V."/>
        </authorList>
    </citation>
    <scope>NUCLEOTIDE SEQUENCE [LARGE SCALE GENOMIC DNA]</scope>
    <source>
        <strain evidence="8 9">NRRL 1336</strain>
    </source>
</reference>
<evidence type="ECO:0000256" key="5">
    <source>
        <dbReference type="PIRSR" id="PIRSR602401-1"/>
    </source>
</evidence>
<dbReference type="InterPro" id="IPR001128">
    <property type="entry name" value="Cyt_P450"/>
</dbReference>
<evidence type="ECO:0000256" key="3">
    <source>
        <dbReference type="ARBA" id="ARBA00023002"/>
    </source>
</evidence>
<dbReference type="PANTHER" id="PTHR24296">
    <property type="entry name" value="CYTOCHROME P450"/>
    <property type="match status" value="1"/>
</dbReference>
<dbReference type="GO" id="GO:0020037">
    <property type="term" value="F:heme binding"/>
    <property type="evidence" value="ECO:0007669"/>
    <property type="project" value="InterPro"/>
</dbReference>
<accession>A0A1X2J161</accession>
<dbReference type="Pfam" id="PF00067">
    <property type="entry name" value="p450"/>
    <property type="match status" value="1"/>
</dbReference>
<dbReference type="SUPFAM" id="SSF48264">
    <property type="entry name" value="Cytochrome P450"/>
    <property type="match status" value="1"/>
</dbReference>
<dbReference type="GO" id="GO:0005506">
    <property type="term" value="F:iron ion binding"/>
    <property type="evidence" value="ECO:0007669"/>
    <property type="project" value="InterPro"/>
</dbReference>
<dbReference type="GO" id="GO:0004497">
    <property type="term" value="F:monooxygenase activity"/>
    <property type="evidence" value="ECO:0007669"/>
    <property type="project" value="UniProtKB-KW"/>
</dbReference>
<evidence type="ECO:0000256" key="7">
    <source>
        <dbReference type="SAM" id="Phobius"/>
    </source>
</evidence>
<evidence type="ECO:0000256" key="1">
    <source>
        <dbReference type="ARBA" id="ARBA00010617"/>
    </source>
</evidence>
<dbReference type="InterPro" id="IPR002401">
    <property type="entry name" value="Cyt_P450_E_grp-I"/>
</dbReference>
<protein>
    <submittedName>
        <fullName evidence="8">Cytochrome P450</fullName>
    </submittedName>
</protein>
<proteinExistence type="inferred from homology"/>
<evidence type="ECO:0000256" key="6">
    <source>
        <dbReference type="RuleBase" id="RU000461"/>
    </source>
</evidence>
<dbReference type="GO" id="GO:0006629">
    <property type="term" value="P:lipid metabolic process"/>
    <property type="evidence" value="ECO:0007669"/>
    <property type="project" value="UniProtKB-ARBA"/>
</dbReference>
<feature type="binding site" description="axial binding residue" evidence="5">
    <location>
        <position position="447"/>
    </location>
    <ligand>
        <name>heme</name>
        <dbReference type="ChEBI" id="CHEBI:30413"/>
    </ligand>
    <ligandPart>
        <name>Fe</name>
        <dbReference type="ChEBI" id="CHEBI:18248"/>
    </ligandPart>
</feature>
<dbReference type="PRINTS" id="PR00463">
    <property type="entry name" value="EP450I"/>
</dbReference>
<comment type="caution">
    <text evidence="8">The sequence shown here is derived from an EMBL/GenBank/DDBJ whole genome shotgun (WGS) entry which is preliminary data.</text>
</comment>
<keyword evidence="5 6" id="KW-0349">Heme</keyword>
<keyword evidence="2 5" id="KW-0479">Metal-binding</keyword>
<dbReference type="PRINTS" id="PR00385">
    <property type="entry name" value="P450"/>
</dbReference>
<keyword evidence="3 6" id="KW-0560">Oxidoreductase</keyword>
<evidence type="ECO:0000256" key="2">
    <source>
        <dbReference type="ARBA" id="ARBA00022723"/>
    </source>
</evidence>
<dbReference type="InterPro" id="IPR017972">
    <property type="entry name" value="Cyt_P450_CS"/>
</dbReference>
<evidence type="ECO:0000256" key="4">
    <source>
        <dbReference type="ARBA" id="ARBA00023004"/>
    </source>
</evidence>
<keyword evidence="6" id="KW-0503">Monooxygenase</keyword>
<organism evidence="8 9">
    <name type="scientific">Absidia repens</name>
    <dbReference type="NCBI Taxonomy" id="90262"/>
    <lineage>
        <taxon>Eukaryota</taxon>
        <taxon>Fungi</taxon>
        <taxon>Fungi incertae sedis</taxon>
        <taxon>Mucoromycota</taxon>
        <taxon>Mucoromycotina</taxon>
        <taxon>Mucoromycetes</taxon>
        <taxon>Mucorales</taxon>
        <taxon>Cunninghamellaceae</taxon>
        <taxon>Absidia</taxon>
    </lineage>
</organism>
<dbReference type="EMBL" id="MCGE01000001">
    <property type="protein sequence ID" value="ORZ25556.1"/>
    <property type="molecule type" value="Genomic_DNA"/>
</dbReference>
<dbReference type="InterPro" id="IPR036396">
    <property type="entry name" value="Cyt_P450_sf"/>
</dbReference>
<dbReference type="STRING" id="90262.A0A1X2J161"/>
<gene>
    <name evidence="8" type="ORF">BCR42DRAFT_400413</name>
</gene>
<evidence type="ECO:0000313" key="9">
    <source>
        <dbReference type="Proteomes" id="UP000193560"/>
    </source>
</evidence>
<keyword evidence="9" id="KW-1185">Reference proteome</keyword>
<keyword evidence="7" id="KW-0472">Membrane</keyword>
<dbReference type="PROSITE" id="PS00086">
    <property type="entry name" value="CYTOCHROME_P450"/>
    <property type="match status" value="1"/>
</dbReference>
<comment type="similarity">
    <text evidence="1 6">Belongs to the cytochrome P450 family.</text>
</comment>
<sequence>MSMTSFTTDNKIFKSFGFAGSAAAVALTYLTLKYNDRVVFDAPRPNTVHKKGLPLVGSTFSLLANLEEINHFYSMPLKLLVRKRCNTISAVGLPRGVQSIDPLNIEHVLKHNFENYVKGVLFHNSTVHLLGHGIFNANGAQWRYQRKAASLIFNVKNFRDHFTDVFVKELVLVQGIFNNAIENKSVVDFHEIMYKFTLDSFVPFAESFDELQKNSFDRFMNFMEPVNRKFSEIFMPWKPTVASHQKVIDEFANSVIQKRRAQLAAGEVHKDLLSRFMETTNENGEPLNDKELRDTIMNFIIAGRDTTAQTLSWLLYNVMLHPEVEEKLVQEIRTHVPEELEQDSPALYEAIKDMKYAYAVLYETLRLHPSVPVNQKQALKDDILPDGTPLKSGDVFIWSTYSLGRNKEIWGDDAKEFKPERWFTEEGDLKRESQGKWPAFHAGPRVCLGQNLATLEALVAVCVLLKRYKFSLVPNQNVTYQVSLTLPMKYGLKVTIDPRA</sequence>
<comment type="cofactor">
    <cofactor evidence="5">
        <name>heme</name>
        <dbReference type="ChEBI" id="CHEBI:30413"/>
    </cofactor>
</comment>
<dbReference type="OrthoDB" id="1470350at2759"/>
<keyword evidence="4 5" id="KW-0408">Iron</keyword>